<protein>
    <submittedName>
        <fullName evidence="1">Uncharacterized protein</fullName>
    </submittedName>
</protein>
<dbReference type="EMBL" id="BART01009452">
    <property type="protein sequence ID" value="GAG68672.1"/>
    <property type="molecule type" value="Genomic_DNA"/>
</dbReference>
<organism evidence="1">
    <name type="scientific">marine sediment metagenome</name>
    <dbReference type="NCBI Taxonomy" id="412755"/>
    <lineage>
        <taxon>unclassified sequences</taxon>
        <taxon>metagenomes</taxon>
        <taxon>ecological metagenomes</taxon>
    </lineage>
</organism>
<accession>X1AFW3</accession>
<name>X1AFW3_9ZZZZ</name>
<reference evidence="1" key="1">
    <citation type="journal article" date="2014" name="Front. Microbiol.">
        <title>High frequency of phylogenetically diverse reductive dehalogenase-homologous genes in deep subseafloor sedimentary metagenomes.</title>
        <authorList>
            <person name="Kawai M."/>
            <person name="Futagami T."/>
            <person name="Toyoda A."/>
            <person name="Takaki Y."/>
            <person name="Nishi S."/>
            <person name="Hori S."/>
            <person name="Arai W."/>
            <person name="Tsubouchi T."/>
            <person name="Morono Y."/>
            <person name="Uchiyama I."/>
            <person name="Ito T."/>
            <person name="Fujiyama A."/>
            <person name="Inagaki F."/>
            <person name="Takami H."/>
        </authorList>
    </citation>
    <scope>NUCLEOTIDE SEQUENCE</scope>
    <source>
        <strain evidence="1">Expedition CK06-06</strain>
    </source>
</reference>
<proteinExistence type="predicted"/>
<evidence type="ECO:0000313" key="1">
    <source>
        <dbReference type="EMBL" id="GAG68672.1"/>
    </source>
</evidence>
<sequence length="98" mass="11360">MDNKRGIRKYLPRIIQSVQDRLKRGSDKEEIIKESAEFVANFADAILSSIVLNYKTFNECILKGETKMKLEIYHEEKETVVEKSVRLALKTNLAANWT</sequence>
<gene>
    <name evidence="1" type="ORF">S01H4_20949</name>
</gene>
<dbReference type="AlphaFoldDB" id="X1AFW3"/>
<comment type="caution">
    <text evidence="1">The sequence shown here is derived from an EMBL/GenBank/DDBJ whole genome shotgun (WGS) entry which is preliminary data.</text>
</comment>